<comment type="caution">
    <text evidence="2">The sequence shown here is derived from an EMBL/GenBank/DDBJ whole genome shotgun (WGS) entry which is preliminary data.</text>
</comment>
<protein>
    <submittedName>
        <fullName evidence="2">Uncharacterized protein</fullName>
    </submittedName>
</protein>
<keyword evidence="3" id="KW-1185">Reference proteome</keyword>
<gene>
    <name evidence="2" type="ORF">GCM10017567_48920</name>
</gene>
<feature type="transmembrane region" description="Helical" evidence="1">
    <location>
        <begin position="83"/>
        <end position="104"/>
    </location>
</feature>
<evidence type="ECO:0000313" key="2">
    <source>
        <dbReference type="EMBL" id="GHG24052.1"/>
    </source>
</evidence>
<dbReference type="RefSeq" id="WP_191313654.1">
    <property type="nucleotide sequence ID" value="NZ_BNAW01000023.1"/>
</dbReference>
<proteinExistence type="predicted"/>
<dbReference type="EMBL" id="BNAW01000023">
    <property type="protein sequence ID" value="GHG24052.1"/>
    <property type="molecule type" value="Genomic_DNA"/>
</dbReference>
<dbReference type="Proteomes" id="UP000649955">
    <property type="component" value="Unassembled WGS sequence"/>
</dbReference>
<name>A0ABQ3KGE8_9PSEU</name>
<organism evidence="2 3">
    <name type="scientific">Amycolatopsis bullii</name>
    <dbReference type="NCBI Taxonomy" id="941987"/>
    <lineage>
        <taxon>Bacteria</taxon>
        <taxon>Bacillati</taxon>
        <taxon>Actinomycetota</taxon>
        <taxon>Actinomycetes</taxon>
        <taxon>Pseudonocardiales</taxon>
        <taxon>Pseudonocardiaceae</taxon>
        <taxon>Amycolatopsis</taxon>
    </lineage>
</organism>
<accession>A0ABQ3KGE8</accession>
<feature type="transmembrane region" description="Helical" evidence="1">
    <location>
        <begin position="31"/>
        <end position="63"/>
    </location>
</feature>
<keyword evidence="1" id="KW-0812">Transmembrane</keyword>
<reference evidence="3" key="1">
    <citation type="journal article" date="2019" name="Int. J. Syst. Evol. Microbiol.">
        <title>The Global Catalogue of Microorganisms (GCM) 10K type strain sequencing project: providing services to taxonomists for standard genome sequencing and annotation.</title>
        <authorList>
            <consortium name="The Broad Institute Genomics Platform"/>
            <consortium name="The Broad Institute Genome Sequencing Center for Infectious Disease"/>
            <person name="Wu L."/>
            <person name="Ma J."/>
        </authorList>
    </citation>
    <scope>NUCLEOTIDE SEQUENCE [LARGE SCALE GENOMIC DNA]</scope>
    <source>
        <strain evidence="3">CGMCC 4.7680</strain>
    </source>
</reference>
<sequence>MTPGFGFPFGCVAAVAAVIVADLAGATGRPWYALVTLGAVVLAFACRIPLTAAGGVAVVAWALHTGFILGRFGELTFGAPARLAALVLAAALAIGALTRAASTLQVRKPASRSRQPTLQVRKPTLQARHPTLQVRKSSLGVRESSVRVREFAGRVLRVP</sequence>
<evidence type="ECO:0000256" key="1">
    <source>
        <dbReference type="SAM" id="Phobius"/>
    </source>
</evidence>
<keyword evidence="1" id="KW-0472">Membrane</keyword>
<evidence type="ECO:0000313" key="3">
    <source>
        <dbReference type="Proteomes" id="UP000649955"/>
    </source>
</evidence>
<feature type="transmembrane region" description="Helical" evidence="1">
    <location>
        <begin position="6"/>
        <end position="24"/>
    </location>
</feature>
<keyword evidence="1" id="KW-1133">Transmembrane helix</keyword>